<dbReference type="CDD" id="cd12797">
    <property type="entry name" value="M23_peptidase"/>
    <property type="match status" value="1"/>
</dbReference>
<comment type="caution">
    <text evidence="2">The sequence shown here is derived from an EMBL/GenBank/DDBJ whole genome shotgun (WGS) entry which is preliminary data.</text>
</comment>
<dbReference type="AlphaFoldDB" id="A0A7V0LTN4"/>
<dbReference type="Pfam" id="PF01551">
    <property type="entry name" value="Peptidase_M23"/>
    <property type="match status" value="1"/>
</dbReference>
<dbReference type="PANTHER" id="PTHR21666:SF270">
    <property type="entry name" value="MUREIN HYDROLASE ACTIVATOR ENVC"/>
    <property type="match status" value="1"/>
</dbReference>
<dbReference type="Gene3D" id="2.70.70.10">
    <property type="entry name" value="Glucose Permease (Domain IIA)"/>
    <property type="match status" value="1"/>
</dbReference>
<proteinExistence type="predicted"/>
<evidence type="ECO:0000313" key="2">
    <source>
        <dbReference type="EMBL" id="HDL60067.1"/>
    </source>
</evidence>
<dbReference type="GO" id="GO:0004222">
    <property type="term" value="F:metalloendopeptidase activity"/>
    <property type="evidence" value="ECO:0007669"/>
    <property type="project" value="TreeGrafter"/>
</dbReference>
<dbReference type="PANTHER" id="PTHR21666">
    <property type="entry name" value="PEPTIDASE-RELATED"/>
    <property type="match status" value="1"/>
</dbReference>
<sequence>MSTLLVFFLLSYPWPLAPQNEQHSVSGTFGEYRSGPPPHFHDGTDIPGTGGTAVYAVASGEVLWLQETGYSSGVRVGRFAYVHVTPRADLSLGDYVSQGELVGYTNYANHVHFKDGGGASSYATRNALLPVDGLEPFEDNYHTGVLGIWYFRDNTSDQIPSNSLTGIVDVVVRAIDTTNLGATGQNNGVFSIGYALLTEDTSTLVIPPYIPFIFDTLPP</sequence>
<dbReference type="Proteomes" id="UP000886381">
    <property type="component" value="Unassembled WGS sequence"/>
</dbReference>
<reference evidence="2" key="1">
    <citation type="journal article" date="2020" name="mSystems">
        <title>Genome- and Community-Level Interaction Insights into Carbon Utilization and Element Cycling Functions of Hydrothermarchaeota in Hydrothermal Sediment.</title>
        <authorList>
            <person name="Zhou Z."/>
            <person name="Liu Y."/>
            <person name="Xu W."/>
            <person name="Pan J."/>
            <person name="Luo Z.H."/>
            <person name="Li M."/>
        </authorList>
    </citation>
    <scope>NUCLEOTIDE SEQUENCE [LARGE SCALE GENOMIC DNA]</scope>
    <source>
        <strain evidence="2">HyVt-28</strain>
    </source>
</reference>
<dbReference type="SUPFAM" id="SSF51261">
    <property type="entry name" value="Duplicated hybrid motif"/>
    <property type="match status" value="1"/>
</dbReference>
<accession>A0A7V0LTN4</accession>
<dbReference type="EMBL" id="DRDR01000056">
    <property type="protein sequence ID" value="HDL60067.1"/>
    <property type="molecule type" value="Genomic_DNA"/>
</dbReference>
<protein>
    <recommendedName>
        <fullName evidence="1">M23ase beta-sheet core domain-containing protein</fullName>
    </recommendedName>
</protein>
<dbReference type="InterPro" id="IPR011055">
    <property type="entry name" value="Dup_hybrid_motif"/>
</dbReference>
<dbReference type="InterPro" id="IPR016047">
    <property type="entry name" value="M23ase_b-sheet_dom"/>
</dbReference>
<organism evidence="2">
    <name type="scientific">candidate division WOR-3 bacterium</name>
    <dbReference type="NCBI Taxonomy" id="2052148"/>
    <lineage>
        <taxon>Bacteria</taxon>
        <taxon>Bacteria division WOR-3</taxon>
    </lineage>
</organism>
<feature type="non-terminal residue" evidence="2">
    <location>
        <position position="219"/>
    </location>
</feature>
<evidence type="ECO:0000259" key="1">
    <source>
        <dbReference type="Pfam" id="PF01551"/>
    </source>
</evidence>
<feature type="domain" description="M23ase beta-sheet core" evidence="1">
    <location>
        <begin position="40"/>
        <end position="113"/>
    </location>
</feature>
<gene>
    <name evidence="2" type="ORF">ENH14_01280</name>
</gene>
<name>A0A7V0LTN4_UNCW3</name>
<dbReference type="InterPro" id="IPR050570">
    <property type="entry name" value="Cell_wall_metabolism_enzyme"/>
</dbReference>